<gene>
    <name evidence="3" type="ORF">MUN76_01165</name>
</gene>
<feature type="compositionally biased region" description="Basic and acidic residues" evidence="1">
    <location>
        <begin position="391"/>
        <end position="415"/>
    </location>
</feature>
<reference evidence="3 4" key="1">
    <citation type="submission" date="2022-04" db="EMBL/GenBank/DDBJ databases">
        <title>Leucobacter sp. isolated from rhizosphere of onion.</title>
        <authorList>
            <person name="Won M."/>
            <person name="Lee C.-M."/>
            <person name="Woen H.-Y."/>
            <person name="Kwon S.-W."/>
        </authorList>
    </citation>
    <scope>NUCLEOTIDE SEQUENCE [LARGE SCALE GENOMIC DNA]</scope>
    <source>
        <strain evidence="3 4">H25R-14</strain>
    </source>
</reference>
<name>A0ABY4FWF6_9MICO</name>
<proteinExistence type="predicted"/>
<feature type="region of interest" description="Disordered" evidence="1">
    <location>
        <begin position="357"/>
        <end position="430"/>
    </location>
</feature>
<accession>A0ABY4FWF6</accession>
<feature type="compositionally biased region" description="Low complexity" evidence="1">
    <location>
        <begin position="381"/>
        <end position="390"/>
    </location>
</feature>
<dbReference type="Proteomes" id="UP000831775">
    <property type="component" value="Chromosome"/>
</dbReference>
<keyword evidence="4" id="KW-1185">Reference proteome</keyword>
<evidence type="ECO:0000259" key="2">
    <source>
        <dbReference type="Pfam" id="PF01636"/>
    </source>
</evidence>
<dbReference type="EMBL" id="CP095043">
    <property type="protein sequence ID" value="UOQ60630.1"/>
    <property type="molecule type" value="Genomic_DNA"/>
</dbReference>
<dbReference type="InterPro" id="IPR002575">
    <property type="entry name" value="Aminoglycoside_PTrfase"/>
</dbReference>
<dbReference type="RefSeq" id="WP_244686416.1">
    <property type="nucleotide sequence ID" value="NZ_CP095043.1"/>
</dbReference>
<dbReference type="SUPFAM" id="SSF56112">
    <property type="entry name" value="Protein kinase-like (PK-like)"/>
    <property type="match status" value="1"/>
</dbReference>
<evidence type="ECO:0000313" key="3">
    <source>
        <dbReference type="EMBL" id="UOQ60630.1"/>
    </source>
</evidence>
<dbReference type="Gene3D" id="3.90.1200.10">
    <property type="match status" value="1"/>
</dbReference>
<feature type="compositionally biased region" description="Acidic residues" evidence="1">
    <location>
        <begin position="420"/>
        <end position="430"/>
    </location>
</feature>
<evidence type="ECO:0000313" key="4">
    <source>
        <dbReference type="Proteomes" id="UP000831775"/>
    </source>
</evidence>
<protein>
    <submittedName>
        <fullName evidence="3">Phosphotransferase</fullName>
    </submittedName>
</protein>
<feature type="domain" description="Aminoglycoside phosphotransferase" evidence="2">
    <location>
        <begin position="25"/>
        <end position="250"/>
    </location>
</feature>
<evidence type="ECO:0000256" key="1">
    <source>
        <dbReference type="SAM" id="MobiDB-lite"/>
    </source>
</evidence>
<sequence>MASIPFTLAALATSAVPGLVVLGARGHEEDESFASAIVTDGTDELLVRVPRSQAAEVQQSAELLGLAALTEGSRAALPFAIPESLGMTRAGDSRAVVTTYVDGGRFDAEDLQADSLLIQPIAQAIAAIHGLPQSVAHQGGLPIRSAQDLRLQATRLIDRAESTRLVPQTILSRWTRVLEAGDLWDFEPTMIHGSLEAEHFRVTDDEVTGIVGWSECSVGDPASDLAWLLGAGPDVLNGVLARYATLRDRSSLAAVRTRTALYHELEIARWLLHGVESHDDEITDDAVRMLDRLVDRVGSVGTGLSAGLGAATPAPLSETEVESLLAETPEVHDLLSDTAAFEALDEDRMFGVDTDFIEPLRDGTGEESAAELAADPDDTAGHASGDSAGHASDDRVDERSEARDGERGPHDHDDQLTEPISDDELPERDR</sequence>
<dbReference type="InterPro" id="IPR011009">
    <property type="entry name" value="Kinase-like_dom_sf"/>
</dbReference>
<dbReference type="Pfam" id="PF01636">
    <property type="entry name" value="APH"/>
    <property type="match status" value="1"/>
</dbReference>
<organism evidence="3 4">
    <name type="scientific">Leucobacter rhizosphaerae</name>
    <dbReference type="NCBI Taxonomy" id="2932245"/>
    <lineage>
        <taxon>Bacteria</taxon>
        <taxon>Bacillati</taxon>
        <taxon>Actinomycetota</taxon>
        <taxon>Actinomycetes</taxon>
        <taxon>Micrococcales</taxon>
        <taxon>Microbacteriaceae</taxon>
        <taxon>Leucobacter</taxon>
    </lineage>
</organism>